<dbReference type="InterPro" id="IPR052162">
    <property type="entry name" value="Sensor_kinase/Photoreceptor"/>
</dbReference>
<dbReference type="CDD" id="cd00082">
    <property type="entry name" value="HisKA"/>
    <property type="match status" value="1"/>
</dbReference>
<sequence>MQTNSSGSSSVTNLLDVLPDGAIWLLPATAEAERLPVFDVAFANKQVRHFIAETVSVDAATEPTAGKTELVADWLTNHTKQIQQTYLSGEPMSYALFDSTKQQWLSVHLSRYQEGLLVLIRNATNVKITPGSPNVTDDLADITERKLQEVLDFSQTGFFVFTPVYNDEGEHVDFRFATINRMVASLIGQTPDVLTGAIASDWFISYHETGLFHYYKHTFDTGKTQRFDIHYNVDGLDRWFDVQCSKYKESVLVTFTDFTLLKQAQQALEQQVIENQQQAALLNSILDSSDSGIIAFASIREPSRNNEIVDFTFVVANKACVGLLHKTMDEMIGKTLLTIFPGNVETGLFDLYKHTAETGEPGRTEVYYNHDGLDFWLAISTHQLGDGFVVTFTDISAHKQANQAAEKYAEELVTAFDTSQTGMFLFLPVYNEQGELTDFRFKVANRQLGSYVGQEPARLAGELGSKWFPDYLTNGLFDSYRKAYITGRTQRFNFHYDGSGIDAWLDIMASKLGDQVLVTFTDFTHLKQLQEQLENSVADLRRTNANLEQFAYVASHDLQEPLRKIQSFGNVLKETYSESLGLQGADLIARMQQSSERMSTLIHDLLAYSRLTTKRDGKQPVDLQTLLNQVLDDLIVPLTESGAEVEVGPLPIVSGHQMQLQQLLQNLLTNAIKFRRDGVKPVVRISVKKVPATALPDSARPVRLANMYVCLRVQDNGIGFEEKYAERIFQVFQRLHGRSQYAGTGIGLAIVQKVVENHGGTVIASSQPGEGATFSVYLPA</sequence>
<dbReference type="InterPro" id="IPR036890">
    <property type="entry name" value="HATPase_C_sf"/>
</dbReference>
<dbReference type="PANTHER" id="PTHR43304:SF1">
    <property type="entry name" value="PAC DOMAIN-CONTAINING PROTEIN"/>
    <property type="match status" value="1"/>
</dbReference>
<evidence type="ECO:0000256" key="4">
    <source>
        <dbReference type="ARBA" id="ARBA00022679"/>
    </source>
</evidence>
<dbReference type="PATRIC" id="fig|1166018.3.peg.4759"/>
<dbReference type="eggNOG" id="COG4251">
    <property type="taxonomic scope" value="Bacteria"/>
</dbReference>
<dbReference type="FunFam" id="3.30.565.10:FF:000006">
    <property type="entry name" value="Sensor histidine kinase WalK"/>
    <property type="match status" value="1"/>
</dbReference>
<accession>I0KA46</accession>
<evidence type="ECO:0000256" key="5">
    <source>
        <dbReference type="ARBA" id="ARBA00022777"/>
    </source>
</evidence>
<feature type="domain" description="Histidine kinase" evidence="7">
    <location>
        <begin position="553"/>
        <end position="780"/>
    </location>
</feature>
<organism evidence="8 9">
    <name type="scientific">Fibrella aestuarina BUZ 2</name>
    <dbReference type="NCBI Taxonomy" id="1166018"/>
    <lineage>
        <taxon>Bacteria</taxon>
        <taxon>Pseudomonadati</taxon>
        <taxon>Bacteroidota</taxon>
        <taxon>Cytophagia</taxon>
        <taxon>Cytophagales</taxon>
        <taxon>Spirosomataceae</taxon>
        <taxon>Fibrella</taxon>
    </lineage>
</organism>
<evidence type="ECO:0000313" key="9">
    <source>
        <dbReference type="Proteomes" id="UP000011058"/>
    </source>
</evidence>
<dbReference type="SUPFAM" id="SSF55874">
    <property type="entry name" value="ATPase domain of HSP90 chaperone/DNA topoisomerase II/histidine kinase"/>
    <property type="match status" value="1"/>
</dbReference>
<dbReference type="PROSITE" id="PS50109">
    <property type="entry name" value="HIS_KIN"/>
    <property type="match status" value="1"/>
</dbReference>
<dbReference type="RefSeq" id="WP_015332098.1">
    <property type="nucleotide sequence ID" value="NC_020054.1"/>
</dbReference>
<dbReference type="InterPro" id="IPR005467">
    <property type="entry name" value="His_kinase_dom"/>
</dbReference>
<keyword evidence="4 8" id="KW-0808">Transferase</keyword>
<proteinExistence type="predicted"/>
<name>I0KA46_9BACT</name>
<gene>
    <name evidence="8" type="ORF">FAES_2990</name>
</gene>
<dbReference type="PANTHER" id="PTHR43304">
    <property type="entry name" value="PHYTOCHROME-LIKE PROTEIN CPH1"/>
    <property type="match status" value="1"/>
</dbReference>
<keyword evidence="3" id="KW-0597">Phosphoprotein</keyword>
<dbReference type="SMART" id="SM00388">
    <property type="entry name" value="HisKA"/>
    <property type="match status" value="1"/>
</dbReference>
<keyword evidence="5" id="KW-0418">Kinase</keyword>
<reference evidence="8 9" key="1">
    <citation type="journal article" date="2012" name="J. Bacteriol.">
        <title>Genome Sequence of Fibrella aestuarina BUZ 2T, a Filamentous Marine Bacterium.</title>
        <authorList>
            <person name="Filippini M."/>
            <person name="Qi W."/>
            <person name="Blom J."/>
            <person name="Goesmann A."/>
            <person name="Smits T.H."/>
            <person name="Bagheri H.C."/>
        </authorList>
    </citation>
    <scope>NUCLEOTIDE SEQUENCE [LARGE SCALE GENOMIC DNA]</scope>
    <source>
        <strain evidence="9">BUZ 2T</strain>
    </source>
</reference>
<dbReference type="OrthoDB" id="904853at2"/>
<dbReference type="InterPro" id="IPR004358">
    <property type="entry name" value="Sig_transdc_His_kin-like_C"/>
</dbReference>
<dbReference type="SMART" id="SM00387">
    <property type="entry name" value="HATPase_c"/>
    <property type="match status" value="1"/>
</dbReference>
<dbReference type="Pfam" id="PF00512">
    <property type="entry name" value="HisKA"/>
    <property type="match status" value="1"/>
</dbReference>
<dbReference type="InterPro" id="IPR000014">
    <property type="entry name" value="PAS"/>
</dbReference>
<dbReference type="Gene3D" id="1.10.287.130">
    <property type="match status" value="1"/>
</dbReference>
<dbReference type="Pfam" id="PF02518">
    <property type="entry name" value="HATPase_c"/>
    <property type="match status" value="1"/>
</dbReference>
<dbReference type="KEGG" id="fae:FAES_2990"/>
<dbReference type="SUPFAM" id="SSF47384">
    <property type="entry name" value="Homodimeric domain of signal transducing histidine kinase"/>
    <property type="match status" value="1"/>
</dbReference>
<dbReference type="EMBL" id="HE796683">
    <property type="protein sequence ID" value="CCH00999.1"/>
    <property type="molecule type" value="Genomic_DNA"/>
</dbReference>
<evidence type="ECO:0000256" key="2">
    <source>
        <dbReference type="ARBA" id="ARBA00012438"/>
    </source>
</evidence>
<dbReference type="Proteomes" id="UP000011058">
    <property type="component" value="Chromosome"/>
</dbReference>
<dbReference type="InterPro" id="IPR035965">
    <property type="entry name" value="PAS-like_dom_sf"/>
</dbReference>
<dbReference type="SUPFAM" id="SSF55785">
    <property type="entry name" value="PYP-like sensor domain (PAS domain)"/>
    <property type="match status" value="3"/>
</dbReference>
<evidence type="ECO:0000256" key="3">
    <source>
        <dbReference type="ARBA" id="ARBA00022553"/>
    </source>
</evidence>
<feature type="coiled-coil region" evidence="6">
    <location>
        <begin position="523"/>
        <end position="550"/>
    </location>
</feature>
<dbReference type="Gene3D" id="3.30.450.20">
    <property type="entry name" value="PAS domain"/>
    <property type="match status" value="3"/>
</dbReference>
<evidence type="ECO:0000256" key="1">
    <source>
        <dbReference type="ARBA" id="ARBA00000085"/>
    </source>
</evidence>
<dbReference type="InterPro" id="IPR003594">
    <property type="entry name" value="HATPase_dom"/>
</dbReference>
<dbReference type="PRINTS" id="PR00344">
    <property type="entry name" value="BCTRLSENSOR"/>
</dbReference>
<dbReference type="AlphaFoldDB" id="I0KA46"/>
<dbReference type="HOGENOM" id="CLU_000445_114_71_10"/>
<dbReference type="EC" id="2.7.13.3" evidence="2"/>
<protein>
    <recommendedName>
        <fullName evidence="2">histidine kinase</fullName>
        <ecNumber evidence="2">2.7.13.3</ecNumber>
    </recommendedName>
</protein>
<dbReference type="InterPro" id="IPR003661">
    <property type="entry name" value="HisK_dim/P_dom"/>
</dbReference>
<evidence type="ECO:0000259" key="7">
    <source>
        <dbReference type="PROSITE" id="PS50109"/>
    </source>
</evidence>
<keyword evidence="9" id="KW-1185">Reference proteome</keyword>
<dbReference type="CDD" id="cd00130">
    <property type="entry name" value="PAS"/>
    <property type="match status" value="1"/>
</dbReference>
<dbReference type="GO" id="GO:0000155">
    <property type="term" value="F:phosphorelay sensor kinase activity"/>
    <property type="evidence" value="ECO:0007669"/>
    <property type="project" value="InterPro"/>
</dbReference>
<dbReference type="InterPro" id="IPR036097">
    <property type="entry name" value="HisK_dim/P_sf"/>
</dbReference>
<keyword evidence="6" id="KW-0175">Coiled coil</keyword>
<dbReference type="STRING" id="1166018.FAES_2990"/>
<evidence type="ECO:0000313" key="8">
    <source>
        <dbReference type="EMBL" id="CCH00999.1"/>
    </source>
</evidence>
<evidence type="ECO:0000256" key="6">
    <source>
        <dbReference type="SAM" id="Coils"/>
    </source>
</evidence>
<comment type="catalytic activity">
    <reaction evidence="1">
        <text>ATP + protein L-histidine = ADP + protein N-phospho-L-histidine.</text>
        <dbReference type="EC" id="2.7.13.3"/>
    </reaction>
</comment>
<dbReference type="Gene3D" id="3.30.565.10">
    <property type="entry name" value="Histidine kinase-like ATPase, C-terminal domain"/>
    <property type="match status" value="1"/>
</dbReference>